<sequence>MLRHSVRRWLAGTAVAAAIVTVAAVPAAAAPAGDVKIYTRDVIVAPGHSALGQIDVVLEGPWPPNPVPVTVEIDASEAAALGAFDVTGDGWDCARDRDVVRCAAAFDRQGDAPRLHYQVIAGADAELAEEAELTITATSALGTATGSSTVTVVEGVDLQTEPRFRFSGDPGARLELPSTVRNAGPGPADGAVLVFTADWLLEYTGNFRNCRHREGLPTICRFDTQLRPGVTYRLSAPLPLVLNPTARSGIALANRLQWWTPDDWALAEQAPGVSLPPDTPGGSGAELRLVEQPATRQTDTAPWNNWTAVDLTVTGDRTADMAAVGSSVSARLGERVRVTAAYQNLGPTRVEIWRSQPHLRVRIPEGTTAVEVTHFCAPIDADGWNPMEEFGKPGAREYGCSAYADFVEAGQRHEFAFTLRVDRLTGPTSGTVTIDVAGNTNPANDTARITVTPRDGGTGGNGGDGGSLPITGASTGLIAGLGALLLAAGLAGYLLTRGRRTRFIA</sequence>
<feature type="transmembrane region" description="Helical" evidence="2">
    <location>
        <begin position="477"/>
        <end position="496"/>
    </location>
</feature>
<keyword evidence="2" id="KW-0472">Membrane</keyword>
<accession>A0A1C5KAJ0</accession>
<gene>
    <name evidence="4" type="ORF">GA0070609_6030</name>
</gene>
<dbReference type="Proteomes" id="UP000198217">
    <property type="component" value="Chromosome I"/>
</dbReference>
<evidence type="ECO:0000256" key="3">
    <source>
        <dbReference type="SAM" id="SignalP"/>
    </source>
</evidence>
<reference evidence="4 5" key="1">
    <citation type="submission" date="2016-06" db="EMBL/GenBank/DDBJ databases">
        <authorList>
            <person name="Kjaerup R.B."/>
            <person name="Dalgaard T.S."/>
            <person name="Juul-Madsen H.R."/>
        </authorList>
    </citation>
    <scope>NUCLEOTIDE SEQUENCE [LARGE SCALE GENOMIC DNA]</scope>
    <source>
        <strain evidence="4 5">DSM 43904</strain>
    </source>
</reference>
<feature type="chain" id="PRO_5008720384" description="LPXTG-motif cell wall anchor domain-containing protein" evidence="3">
    <location>
        <begin position="30"/>
        <end position="505"/>
    </location>
</feature>
<evidence type="ECO:0000256" key="1">
    <source>
        <dbReference type="SAM" id="MobiDB-lite"/>
    </source>
</evidence>
<proteinExistence type="predicted"/>
<feature type="compositionally biased region" description="Gly residues" evidence="1">
    <location>
        <begin position="456"/>
        <end position="466"/>
    </location>
</feature>
<feature type="compositionally biased region" description="Polar residues" evidence="1">
    <location>
        <begin position="437"/>
        <end position="449"/>
    </location>
</feature>
<keyword evidence="2" id="KW-0812">Transmembrane</keyword>
<keyword evidence="3" id="KW-0732">Signal</keyword>
<dbReference type="EMBL" id="LT607750">
    <property type="protein sequence ID" value="SCG79737.1"/>
    <property type="molecule type" value="Genomic_DNA"/>
</dbReference>
<evidence type="ECO:0000256" key="2">
    <source>
        <dbReference type="SAM" id="Phobius"/>
    </source>
</evidence>
<protein>
    <recommendedName>
        <fullName evidence="6">LPXTG-motif cell wall anchor domain-containing protein</fullName>
    </recommendedName>
</protein>
<evidence type="ECO:0000313" key="4">
    <source>
        <dbReference type="EMBL" id="SCG79737.1"/>
    </source>
</evidence>
<evidence type="ECO:0000313" key="5">
    <source>
        <dbReference type="Proteomes" id="UP000198217"/>
    </source>
</evidence>
<organism evidence="4 5">
    <name type="scientific">Micromonospora echinaurantiaca</name>
    <dbReference type="NCBI Taxonomy" id="47857"/>
    <lineage>
        <taxon>Bacteria</taxon>
        <taxon>Bacillati</taxon>
        <taxon>Actinomycetota</taxon>
        <taxon>Actinomycetes</taxon>
        <taxon>Micromonosporales</taxon>
        <taxon>Micromonosporaceae</taxon>
        <taxon>Micromonospora</taxon>
    </lineage>
</organism>
<name>A0A1C5KAJ0_9ACTN</name>
<evidence type="ECO:0008006" key="6">
    <source>
        <dbReference type="Google" id="ProtNLM"/>
    </source>
</evidence>
<dbReference type="PROSITE" id="PS51318">
    <property type="entry name" value="TAT"/>
    <property type="match status" value="1"/>
</dbReference>
<dbReference type="InterPro" id="IPR006311">
    <property type="entry name" value="TAT_signal"/>
</dbReference>
<dbReference type="AlphaFoldDB" id="A0A1C5KAJ0"/>
<feature type="signal peptide" evidence="3">
    <location>
        <begin position="1"/>
        <end position="29"/>
    </location>
</feature>
<keyword evidence="2" id="KW-1133">Transmembrane helix</keyword>
<feature type="region of interest" description="Disordered" evidence="1">
    <location>
        <begin position="437"/>
        <end position="467"/>
    </location>
</feature>
<keyword evidence="5" id="KW-1185">Reference proteome</keyword>